<evidence type="ECO:0000256" key="5">
    <source>
        <dbReference type="ARBA" id="ARBA00022989"/>
    </source>
</evidence>
<comment type="caution">
    <text evidence="8">Lacks conserved residue(s) required for the propagation of feature annotation.</text>
</comment>
<evidence type="ECO:0000256" key="2">
    <source>
        <dbReference type="ARBA" id="ARBA00009904"/>
    </source>
</evidence>
<comment type="subcellular location">
    <subcellularLocation>
        <location evidence="1">Membrane</location>
        <topology evidence="1">Multi-pass membrane protein</topology>
    </subcellularLocation>
</comment>
<dbReference type="GO" id="GO:0007035">
    <property type="term" value="P:vacuolar acidification"/>
    <property type="evidence" value="ECO:0007669"/>
    <property type="project" value="TreeGrafter"/>
</dbReference>
<dbReference type="GO" id="GO:0005886">
    <property type="term" value="C:plasma membrane"/>
    <property type="evidence" value="ECO:0007669"/>
    <property type="project" value="TreeGrafter"/>
</dbReference>
<keyword evidence="6 8" id="KW-0406">Ion transport</keyword>
<feature type="transmembrane region" description="Helical" evidence="8">
    <location>
        <begin position="564"/>
        <end position="592"/>
    </location>
</feature>
<dbReference type="GO" id="GO:0016471">
    <property type="term" value="C:vacuolar proton-transporting V-type ATPase complex"/>
    <property type="evidence" value="ECO:0007669"/>
    <property type="project" value="TreeGrafter"/>
</dbReference>
<dbReference type="OrthoDB" id="10264220at2759"/>
<dbReference type="GO" id="GO:0046961">
    <property type="term" value="F:proton-transporting ATPase activity, rotational mechanism"/>
    <property type="evidence" value="ECO:0007669"/>
    <property type="project" value="InterPro"/>
</dbReference>
<keyword evidence="3 8" id="KW-0813">Transport</keyword>
<evidence type="ECO:0000256" key="6">
    <source>
        <dbReference type="ARBA" id="ARBA00023065"/>
    </source>
</evidence>
<gene>
    <name evidence="9" type="ORF">PAPOLLO_LOCUS73</name>
</gene>
<reference evidence="9" key="1">
    <citation type="submission" date="2021-04" db="EMBL/GenBank/DDBJ databases">
        <authorList>
            <person name="Tunstrom K."/>
        </authorList>
    </citation>
    <scope>NUCLEOTIDE SEQUENCE</scope>
</reference>
<organism evidence="9 10">
    <name type="scientific">Parnassius apollo</name>
    <name type="common">Apollo butterfly</name>
    <name type="synonym">Papilio apollo</name>
    <dbReference type="NCBI Taxonomy" id="110799"/>
    <lineage>
        <taxon>Eukaryota</taxon>
        <taxon>Metazoa</taxon>
        <taxon>Ecdysozoa</taxon>
        <taxon>Arthropoda</taxon>
        <taxon>Hexapoda</taxon>
        <taxon>Insecta</taxon>
        <taxon>Pterygota</taxon>
        <taxon>Neoptera</taxon>
        <taxon>Endopterygota</taxon>
        <taxon>Lepidoptera</taxon>
        <taxon>Glossata</taxon>
        <taxon>Ditrysia</taxon>
        <taxon>Papilionoidea</taxon>
        <taxon>Papilionidae</taxon>
        <taxon>Parnassiinae</taxon>
        <taxon>Parnassini</taxon>
        <taxon>Parnassius</taxon>
        <taxon>Parnassius</taxon>
    </lineage>
</organism>
<evidence type="ECO:0000313" key="9">
    <source>
        <dbReference type="EMBL" id="CAG4929763.1"/>
    </source>
</evidence>
<protein>
    <recommendedName>
        <fullName evidence="8">V-type proton ATPase subunit a</fullName>
    </recommendedName>
</protein>
<dbReference type="InterPro" id="IPR002490">
    <property type="entry name" value="V-ATPase_116kDa_su"/>
</dbReference>
<keyword evidence="10" id="KW-1185">Reference proteome</keyword>
<dbReference type="EMBL" id="CAJQZP010000001">
    <property type="protein sequence ID" value="CAG4929763.1"/>
    <property type="molecule type" value="Genomic_DNA"/>
</dbReference>
<evidence type="ECO:0000256" key="7">
    <source>
        <dbReference type="ARBA" id="ARBA00023136"/>
    </source>
</evidence>
<dbReference type="PANTHER" id="PTHR11629:SF61">
    <property type="entry name" value="V-TYPE PROTON ATPASE SUBUNIT A"/>
    <property type="match status" value="1"/>
</dbReference>
<accession>A0A8S3VZ81</accession>
<name>A0A8S3VZ81_PARAO</name>
<evidence type="ECO:0000256" key="8">
    <source>
        <dbReference type="RuleBase" id="RU361189"/>
    </source>
</evidence>
<sequence>MSSMLRSDAMSMCDVYLQPEAAFDIVSRFGEMGCLQFLDVNEDIKPYLRKFASEVCRCAEMERRLHYMESEMKKDDIEISDLDQDPPALQPNEMSQFENALEKWEDDIVGMSENQTGLLNNYLELREMLYVLIQIGPLLGNAEIAPDSLLSRKGGGETARIGGRLVVISGVVQRNRSFPFETMLWRVSRGNIYYRQASQDATLQDPYTGKDIRKVAFLAICQGEQLSTRMEKVCTGFRVNVYPCPETKAERQEMINKLYHRIGDLEQVLKKTKYHRCKALKTVGKQWSTWMMQVKKTKAIYHTMNLFTLDITKNCLIGKCWVPDMDLIKVNDVMEQCSAKIGTNVPSFMSKTETIATPPTYHRTNKFTSGFQALINAYSESSYGELNPVCLQQDYDRELYENEDFYNYWYNTHDIWTIFKLVQSHEQAARADDDVNVFIMTTVWSNGQSIENFRPGVKFQSMQTEKLKAKISQFRRYQRRDSDKKAEDLLLAEVAKYSIPFGELMIHQAIRSIEFVLSTVSHTASYLRLWALSLAHEQLSDMLWQMIMSKLALKDRTPYGSLKIFIVFSIWAIFAVSILVVMEGLSAFLHTLRLHWVEFMSKFYEGNGYPFQPLTFEDLRVGGDNDKDSETMCKKTKLLNK</sequence>
<dbReference type="AlphaFoldDB" id="A0A8S3VZ81"/>
<keyword evidence="8" id="KW-0375">Hydrogen ion transport</keyword>
<keyword evidence="7 8" id="KW-0472">Membrane</keyword>
<comment type="similarity">
    <text evidence="2 8">Belongs to the V-ATPase 116 kDa subunit family.</text>
</comment>
<proteinExistence type="inferred from homology"/>
<keyword evidence="5 8" id="KW-1133">Transmembrane helix</keyword>
<evidence type="ECO:0000313" key="10">
    <source>
        <dbReference type="Proteomes" id="UP000691718"/>
    </source>
</evidence>
<evidence type="ECO:0000256" key="3">
    <source>
        <dbReference type="ARBA" id="ARBA00022448"/>
    </source>
</evidence>
<comment type="function">
    <text evidence="8">Essential component of the vacuolar proton pump (V-ATPase), a multimeric enzyme that catalyzes the translocation of protons across the membranes. Required for assembly and activity of the V-ATPase.</text>
</comment>
<evidence type="ECO:0000256" key="4">
    <source>
        <dbReference type="ARBA" id="ARBA00022692"/>
    </source>
</evidence>
<dbReference type="Proteomes" id="UP000691718">
    <property type="component" value="Unassembled WGS sequence"/>
</dbReference>
<dbReference type="PANTHER" id="PTHR11629">
    <property type="entry name" value="VACUOLAR PROTON ATPASES"/>
    <property type="match status" value="1"/>
</dbReference>
<keyword evidence="4 8" id="KW-0812">Transmembrane</keyword>
<dbReference type="Pfam" id="PF01496">
    <property type="entry name" value="V_ATPase_I"/>
    <property type="match status" value="2"/>
</dbReference>
<comment type="caution">
    <text evidence="9">The sequence shown here is derived from an EMBL/GenBank/DDBJ whole genome shotgun (WGS) entry which is preliminary data.</text>
</comment>
<dbReference type="GO" id="GO:0051117">
    <property type="term" value="F:ATPase binding"/>
    <property type="evidence" value="ECO:0007669"/>
    <property type="project" value="TreeGrafter"/>
</dbReference>
<dbReference type="GO" id="GO:0033179">
    <property type="term" value="C:proton-transporting V-type ATPase, V0 domain"/>
    <property type="evidence" value="ECO:0007669"/>
    <property type="project" value="InterPro"/>
</dbReference>
<evidence type="ECO:0000256" key="1">
    <source>
        <dbReference type="ARBA" id="ARBA00004141"/>
    </source>
</evidence>